<dbReference type="InterPro" id="IPR011006">
    <property type="entry name" value="CheY-like_superfamily"/>
</dbReference>
<dbReference type="Pfam" id="PF00072">
    <property type="entry name" value="Response_reg"/>
    <property type="match status" value="1"/>
</dbReference>
<dbReference type="InterPro" id="IPR058245">
    <property type="entry name" value="NreC/VraR/RcsB-like_REC"/>
</dbReference>
<dbReference type="InterPro" id="IPR016032">
    <property type="entry name" value="Sig_transdc_resp-reg_C-effctor"/>
</dbReference>
<dbReference type="KEGG" id="mpau:ZMTM_24490"/>
<evidence type="ECO:0000256" key="2">
    <source>
        <dbReference type="ARBA" id="ARBA00023015"/>
    </source>
</evidence>
<dbReference type="PANTHER" id="PTHR43214">
    <property type="entry name" value="TWO-COMPONENT RESPONSE REGULATOR"/>
    <property type="match status" value="1"/>
</dbReference>
<dbReference type="GO" id="GO:0000160">
    <property type="term" value="P:phosphorelay signal transduction system"/>
    <property type="evidence" value="ECO:0007669"/>
    <property type="project" value="InterPro"/>
</dbReference>
<evidence type="ECO:0000256" key="4">
    <source>
        <dbReference type="ARBA" id="ARBA00023163"/>
    </source>
</evidence>
<dbReference type="SUPFAM" id="SSF52172">
    <property type="entry name" value="CheY-like"/>
    <property type="match status" value="1"/>
</dbReference>
<dbReference type="SMART" id="SM00448">
    <property type="entry name" value="REC"/>
    <property type="match status" value="1"/>
</dbReference>
<dbReference type="PROSITE" id="PS00622">
    <property type="entry name" value="HTH_LUXR_1"/>
    <property type="match status" value="1"/>
</dbReference>
<organism evidence="8 9">
    <name type="scientific">Methyloradius palustris</name>
    <dbReference type="NCBI Taxonomy" id="2778876"/>
    <lineage>
        <taxon>Bacteria</taxon>
        <taxon>Pseudomonadati</taxon>
        <taxon>Pseudomonadota</taxon>
        <taxon>Betaproteobacteria</taxon>
        <taxon>Nitrosomonadales</taxon>
        <taxon>Methylophilaceae</taxon>
        <taxon>Methyloradius</taxon>
    </lineage>
</organism>
<dbReference type="Pfam" id="PF00196">
    <property type="entry name" value="GerE"/>
    <property type="match status" value="1"/>
</dbReference>
<name>A0A8D5G5R6_9PROT</name>
<sequence>MIRLLIVDDHELMREGLKQLFEKSDDIIVAAEAATGEALLAYLQQDHFDLIMLDVSLPGVNSFELAQIIAANSQYPPILVLSMHDDIQSARRMFKAGAKGYITKNSNPAELIRAVHKVALGGKYIGSEVSEQMFFSQKMMTSENPQIVLTTRELSVLKLLVQGKKVTEIAHQFDLSVKTISAHKINIKQKLSIDNDADLIRYGINNLT</sequence>
<dbReference type="PROSITE" id="PS50110">
    <property type="entry name" value="RESPONSE_REGULATORY"/>
    <property type="match status" value="1"/>
</dbReference>
<dbReference type="InterPro" id="IPR039420">
    <property type="entry name" value="WalR-like"/>
</dbReference>
<keyword evidence="4" id="KW-0804">Transcription</keyword>
<evidence type="ECO:0000256" key="1">
    <source>
        <dbReference type="ARBA" id="ARBA00022553"/>
    </source>
</evidence>
<gene>
    <name evidence="8" type="ORF">ZMTM_24490</name>
</gene>
<protein>
    <submittedName>
        <fullName evidence="8">DNA-binding response regulator</fullName>
    </submittedName>
</protein>
<dbReference type="GO" id="GO:0003677">
    <property type="term" value="F:DNA binding"/>
    <property type="evidence" value="ECO:0007669"/>
    <property type="project" value="UniProtKB-KW"/>
</dbReference>
<evidence type="ECO:0000259" key="6">
    <source>
        <dbReference type="PROSITE" id="PS50043"/>
    </source>
</evidence>
<proteinExistence type="predicted"/>
<evidence type="ECO:0000256" key="5">
    <source>
        <dbReference type="PROSITE-ProRule" id="PRU00169"/>
    </source>
</evidence>
<dbReference type="InterPro" id="IPR001789">
    <property type="entry name" value="Sig_transdc_resp-reg_receiver"/>
</dbReference>
<keyword evidence="2" id="KW-0805">Transcription regulation</keyword>
<dbReference type="Gene3D" id="3.40.50.2300">
    <property type="match status" value="1"/>
</dbReference>
<dbReference type="AlphaFoldDB" id="A0A8D5G5R6"/>
<evidence type="ECO:0000313" key="8">
    <source>
        <dbReference type="EMBL" id="BCM26190.1"/>
    </source>
</evidence>
<dbReference type="CDD" id="cd17535">
    <property type="entry name" value="REC_NarL-like"/>
    <property type="match status" value="1"/>
</dbReference>
<dbReference type="GO" id="GO:0006355">
    <property type="term" value="P:regulation of DNA-templated transcription"/>
    <property type="evidence" value="ECO:0007669"/>
    <property type="project" value="InterPro"/>
</dbReference>
<dbReference type="PROSITE" id="PS50043">
    <property type="entry name" value="HTH_LUXR_2"/>
    <property type="match status" value="1"/>
</dbReference>
<feature type="domain" description="HTH luxR-type" evidence="6">
    <location>
        <begin position="142"/>
        <end position="207"/>
    </location>
</feature>
<feature type="modified residue" description="4-aspartylphosphate" evidence="5">
    <location>
        <position position="54"/>
    </location>
</feature>
<reference evidence="8" key="1">
    <citation type="journal article" date="2021" name="Arch. Microbiol.">
        <title>Methyloradius palustris gen. nov., sp. nov., a methanol-oxidizing bacterium isolated from snow.</title>
        <authorList>
            <person name="Miyadera T."/>
            <person name="Kojima H."/>
            <person name="Fukui M."/>
        </authorList>
    </citation>
    <scope>NUCLEOTIDE SEQUENCE</scope>
    <source>
        <strain evidence="8">Zm11</strain>
    </source>
</reference>
<evidence type="ECO:0000259" key="7">
    <source>
        <dbReference type="PROSITE" id="PS50110"/>
    </source>
</evidence>
<accession>A0A8D5G5R6</accession>
<keyword evidence="1 5" id="KW-0597">Phosphoprotein</keyword>
<dbReference type="PANTHER" id="PTHR43214:SF41">
    <property type="entry name" value="NITRATE_NITRITE RESPONSE REGULATOR PROTEIN NARP"/>
    <property type="match status" value="1"/>
</dbReference>
<evidence type="ECO:0000256" key="3">
    <source>
        <dbReference type="ARBA" id="ARBA00023125"/>
    </source>
</evidence>
<dbReference type="CDD" id="cd06170">
    <property type="entry name" value="LuxR_C_like"/>
    <property type="match status" value="1"/>
</dbReference>
<keyword evidence="3 8" id="KW-0238">DNA-binding</keyword>
<feature type="domain" description="Response regulatory" evidence="7">
    <location>
        <begin position="3"/>
        <end position="119"/>
    </location>
</feature>
<dbReference type="PRINTS" id="PR00038">
    <property type="entry name" value="HTHLUXR"/>
</dbReference>
<evidence type="ECO:0000313" key="9">
    <source>
        <dbReference type="Proteomes" id="UP000826722"/>
    </source>
</evidence>
<keyword evidence="9" id="KW-1185">Reference proteome</keyword>
<dbReference type="SUPFAM" id="SSF46894">
    <property type="entry name" value="C-terminal effector domain of the bipartite response regulators"/>
    <property type="match status" value="1"/>
</dbReference>
<dbReference type="InterPro" id="IPR000792">
    <property type="entry name" value="Tscrpt_reg_LuxR_C"/>
</dbReference>
<dbReference type="RefSeq" id="WP_221764205.1">
    <property type="nucleotide sequence ID" value="NZ_AP024110.1"/>
</dbReference>
<dbReference type="SMART" id="SM00421">
    <property type="entry name" value="HTH_LUXR"/>
    <property type="match status" value="1"/>
</dbReference>
<dbReference type="EMBL" id="AP024110">
    <property type="protein sequence ID" value="BCM26190.1"/>
    <property type="molecule type" value="Genomic_DNA"/>
</dbReference>
<dbReference type="Proteomes" id="UP000826722">
    <property type="component" value="Chromosome"/>
</dbReference>